<organism evidence="2 3">
    <name type="scientific">Mumia flava</name>
    <dbReference type="NCBI Taxonomy" id="1348852"/>
    <lineage>
        <taxon>Bacteria</taxon>
        <taxon>Bacillati</taxon>
        <taxon>Actinomycetota</taxon>
        <taxon>Actinomycetes</taxon>
        <taxon>Propionibacteriales</taxon>
        <taxon>Nocardioidaceae</taxon>
        <taxon>Mumia</taxon>
    </lineage>
</organism>
<dbReference type="InterPro" id="IPR027417">
    <property type="entry name" value="P-loop_NTPase"/>
</dbReference>
<keyword evidence="3" id="KW-1185">Reference proteome</keyword>
<reference evidence="2 3" key="1">
    <citation type="submission" date="2017-11" db="EMBL/GenBank/DDBJ databases">
        <title>Genomic Encyclopedia of Archaeal and Bacterial Type Strains, Phase II (KMG-II): From Individual Species to Whole Genera.</title>
        <authorList>
            <person name="Goeker M."/>
        </authorList>
    </citation>
    <scope>NUCLEOTIDE SEQUENCE [LARGE SCALE GENOMIC DNA]</scope>
    <source>
        <strain evidence="2 3">DSM 27763</strain>
    </source>
</reference>
<evidence type="ECO:0000313" key="2">
    <source>
        <dbReference type="EMBL" id="PJJ58141.1"/>
    </source>
</evidence>
<feature type="region of interest" description="Disordered" evidence="1">
    <location>
        <begin position="343"/>
        <end position="363"/>
    </location>
</feature>
<dbReference type="Gene3D" id="3.40.50.300">
    <property type="entry name" value="P-loop containing nucleotide triphosphate hydrolases"/>
    <property type="match status" value="1"/>
</dbReference>
<accession>A0A2M9BJM8</accession>
<evidence type="ECO:0008006" key="4">
    <source>
        <dbReference type="Google" id="ProtNLM"/>
    </source>
</evidence>
<gene>
    <name evidence="2" type="ORF">CLV56_2386</name>
</gene>
<protein>
    <recommendedName>
        <fullName evidence="4">Sulfotransferase family protein</fullName>
    </recommendedName>
</protein>
<dbReference type="Proteomes" id="UP000230842">
    <property type="component" value="Unassembled WGS sequence"/>
</dbReference>
<evidence type="ECO:0000313" key="3">
    <source>
        <dbReference type="Proteomes" id="UP000230842"/>
    </source>
</evidence>
<dbReference type="AlphaFoldDB" id="A0A2M9BJM8"/>
<dbReference type="EMBL" id="PGEZ01000001">
    <property type="protein sequence ID" value="PJJ58141.1"/>
    <property type="molecule type" value="Genomic_DNA"/>
</dbReference>
<comment type="caution">
    <text evidence="2">The sequence shown here is derived from an EMBL/GenBank/DDBJ whole genome shotgun (WGS) entry which is preliminary data.</text>
</comment>
<dbReference type="SUPFAM" id="SSF52540">
    <property type="entry name" value="P-loop containing nucleoside triphosphate hydrolases"/>
    <property type="match status" value="1"/>
</dbReference>
<sequence>MSHTSSPARRCFVHVGLPKTGTTYLQNVLWRSRRQLGEQDLSILPDSHSGAYAVMLAARRRLDPALDVVTSEKVLDDLRQRAATAPTRDVLLSQEQLAACTPDQIGDVRRCFDGFELHIVVTARSLARQIPSAWQERIKSRQTYGYPEFVDAVVAKEPLARSFWRHQGLQAVARRWGAASGPERVHLVVLPSASTDPRRLLAQFCSVVGVSPETLDTSVDRGNPSLGYVQAELLRRVNVALGQRLAQPRAGYAQVAKPYMAHLLRDQSSPPPLLPRRVEGWCRETSERWITWISERGYDVVGDLADLRPSSSSFSDDPLAGLDAQVEEAAVRALASALAQRVDEQRESGEYAARLPAHRRRDV</sequence>
<evidence type="ECO:0000256" key="1">
    <source>
        <dbReference type="SAM" id="MobiDB-lite"/>
    </source>
</evidence>
<dbReference type="RefSeq" id="WP_157805146.1">
    <property type="nucleotide sequence ID" value="NZ_PGEZ01000001.1"/>
</dbReference>
<dbReference type="OrthoDB" id="5144031at2"/>
<name>A0A2M9BJM8_9ACTN</name>
<proteinExistence type="predicted"/>